<feature type="compositionally biased region" description="Polar residues" evidence="2">
    <location>
        <begin position="125"/>
        <end position="136"/>
    </location>
</feature>
<dbReference type="InterPro" id="IPR036024">
    <property type="entry name" value="Somatomedin_B-like_dom_sf"/>
</dbReference>
<feature type="region of interest" description="Disordered" evidence="2">
    <location>
        <begin position="156"/>
        <end position="178"/>
    </location>
</feature>
<feature type="region of interest" description="Disordered" evidence="2">
    <location>
        <begin position="113"/>
        <end position="136"/>
    </location>
</feature>
<reference evidence="4 5" key="1">
    <citation type="journal article" date="2021" name="Elife">
        <title>Chloroplast acquisition without the gene transfer in kleptoplastic sea slugs, Plakobranchus ocellatus.</title>
        <authorList>
            <person name="Maeda T."/>
            <person name="Takahashi S."/>
            <person name="Yoshida T."/>
            <person name="Shimamura S."/>
            <person name="Takaki Y."/>
            <person name="Nagai Y."/>
            <person name="Toyoda A."/>
            <person name="Suzuki Y."/>
            <person name="Arimoto A."/>
            <person name="Ishii H."/>
            <person name="Satoh N."/>
            <person name="Nishiyama T."/>
            <person name="Hasebe M."/>
            <person name="Maruyama T."/>
            <person name="Minagawa J."/>
            <person name="Obokata J."/>
            <person name="Shigenobu S."/>
        </authorList>
    </citation>
    <scope>NUCLEOTIDE SEQUENCE [LARGE SCALE GENOMIC DNA]</scope>
</reference>
<keyword evidence="5" id="KW-1185">Reference proteome</keyword>
<evidence type="ECO:0000313" key="4">
    <source>
        <dbReference type="EMBL" id="GFO11110.1"/>
    </source>
</evidence>
<dbReference type="EMBL" id="BLXT01004219">
    <property type="protein sequence ID" value="GFO11110.1"/>
    <property type="molecule type" value="Genomic_DNA"/>
</dbReference>
<dbReference type="PROSITE" id="PS50958">
    <property type="entry name" value="SMB_2"/>
    <property type="match status" value="1"/>
</dbReference>
<feature type="compositionally biased region" description="Basic and acidic residues" evidence="2">
    <location>
        <begin position="114"/>
        <end position="124"/>
    </location>
</feature>
<keyword evidence="1" id="KW-1015">Disulfide bond</keyword>
<evidence type="ECO:0000313" key="5">
    <source>
        <dbReference type="Proteomes" id="UP000735302"/>
    </source>
</evidence>
<dbReference type="SUPFAM" id="SSF90188">
    <property type="entry name" value="Somatomedin B domain"/>
    <property type="match status" value="1"/>
</dbReference>
<feature type="region of interest" description="Disordered" evidence="2">
    <location>
        <begin position="1"/>
        <end position="27"/>
    </location>
</feature>
<name>A0AAV4AS22_9GAST</name>
<accession>A0AAV4AS22</accession>
<proteinExistence type="predicted"/>
<feature type="domain" description="SMB" evidence="3">
    <location>
        <begin position="231"/>
        <end position="271"/>
    </location>
</feature>
<dbReference type="InterPro" id="IPR001212">
    <property type="entry name" value="Somatomedin_B_dom"/>
</dbReference>
<evidence type="ECO:0000256" key="2">
    <source>
        <dbReference type="SAM" id="MobiDB-lite"/>
    </source>
</evidence>
<gene>
    <name evidence="4" type="ORF">PoB_003761500</name>
</gene>
<protein>
    <recommendedName>
        <fullName evidence="3">SMB domain-containing protein</fullName>
    </recommendedName>
</protein>
<organism evidence="4 5">
    <name type="scientific">Plakobranchus ocellatus</name>
    <dbReference type="NCBI Taxonomy" id="259542"/>
    <lineage>
        <taxon>Eukaryota</taxon>
        <taxon>Metazoa</taxon>
        <taxon>Spiralia</taxon>
        <taxon>Lophotrochozoa</taxon>
        <taxon>Mollusca</taxon>
        <taxon>Gastropoda</taxon>
        <taxon>Heterobranchia</taxon>
        <taxon>Euthyneura</taxon>
        <taxon>Panpulmonata</taxon>
        <taxon>Sacoglossa</taxon>
        <taxon>Placobranchoidea</taxon>
        <taxon>Plakobranchidae</taxon>
        <taxon>Plakobranchus</taxon>
    </lineage>
</organism>
<evidence type="ECO:0000256" key="1">
    <source>
        <dbReference type="ARBA" id="ARBA00023157"/>
    </source>
</evidence>
<evidence type="ECO:0000259" key="3">
    <source>
        <dbReference type="PROSITE" id="PS50958"/>
    </source>
</evidence>
<sequence length="847" mass="93837">MVVLPKCGTSPRPSDVFNESNGSENSDAVDTALALRWNKTSSGFPENETNSQKAVDLSCSVSNEVASSKQNITIGMVTNNLQENRRSLDLNETVNPFQESGFSACDSIVATNNRRSENGTDHNGTEISPATHGYNLSNTRYENGTVNNGSEILSAIPGPSVRNSRFENGTDNNGTEVSSAAHGYYLNNRRSEHRTDLYGDEPSLSLREYPQDNNNLYPGPLHGMDDIDHSLIFTCESRCGEKLSFPCSCTATCVVYGSCCDNITQDCPEVWQEGWARFEHITRADLVCDENLVYQISSCPGPVKEAVVGEGKWLANSKKPMLKKVNVSSPSSSSVSESSNKDFIWINSSSSAESDMDTQGSLYQRLKKALLLAPVTFSTRAIYDCNNMSESTALPWSVKLKYDFRSPTALEDFDQGETFNAFQPAFSKQILIDHLCPEHEVINRCKTTEGFKKLSEEFADKCLKSTSLIYSINIPNYLYRNIYCAYCNEGKHKNYYLWMINKLDFKGSFLRVLMSLSDSKTFRFTLHSHSSLNPRFVKLPWSSATCPIPDDVSPASLGSIVDPGSSESDGNSMCSVTCENSRFTLRSDGMCKAKHEALLAIADDGHPRLCPSAITGLAHFILCGLENEIENLKNADLTLMSVSVSFDSSTNKSLYVMKVEMALPESSALYFSNSRTEIFRNLRDFALLARSFKEYRLSQNLYSEDEDESQKSDLEIISTLLLSEETNRVSLVDFPQGMEQLRGPVMDNQTTTTVCLSSVYDSVMHQPQRLSCMEDPVYERDGIWLNHFRNSTCFSHLESLKSGSSSSSSSSNAISVISQHGISFAGELSIYFLAVSAVFKAEASLTT</sequence>
<feature type="compositionally biased region" description="Polar residues" evidence="2">
    <location>
        <begin position="161"/>
        <end position="178"/>
    </location>
</feature>
<dbReference type="AlphaFoldDB" id="A0AAV4AS22"/>
<feature type="compositionally biased region" description="Polar residues" evidence="2">
    <location>
        <begin position="17"/>
        <end position="27"/>
    </location>
</feature>
<dbReference type="Proteomes" id="UP000735302">
    <property type="component" value="Unassembled WGS sequence"/>
</dbReference>
<comment type="caution">
    <text evidence="4">The sequence shown here is derived from an EMBL/GenBank/DDBJ whole genome shotgun (WGS) entry which is preliminary data.</text>
</comment>